<dbReference type="AlphaFoldDB" id="A0A011NDE8"/>
<dbReference type="STRING" id="1454003.AW10_01625"/>
<dbReference type="EMBL" id="JEMX01000029">
    <property type="protein sequence ID" value="EXI80718.1"/>
    <property type="molecule type" value="Genomic_DNA"/>
</dbReference>
<dbReference type="Gene3D" id="1.10.1660.10">
    <property type="match status" value="1"/>
</dbReference>
<dbReference type="InterPro" id="IPR000551">
    <property type="entry name" value="MerR-type_HTH_dom"/>
</dbReference>
<feature type="compositionally biased region" description="Low complexity" evidence="2">
    <location>
        <begin position="151"/>
        <end position="174"/>
    </location>
</feature>
<evidence type="ECO:0000259" key="3">
    <source>
        <dbReference type="PROSITE" id="PS50937"/>
    </source>
</evidence>
<reference evidence="4 5" key="1">
    <citation type="submission" date="2014-02" db="EMBL/GenBank/DDBJ databases">
        <title>Expanding our view of genomic diversity in Candidatus Accumulibacter clades.</title>
        <authorList>
            <person name="Skennerton C.T."/>
            <person name="Barr J.J."/>
            <person name="Slater F.R."/>
            <person name="Bond P.L."/>
            <person name="Tyson G.W."/>
        </authorList>
    </citation>
    <scope>NUCLEOTIDE SEQUENCE [LARGE SCALE GENOMIC DNA]</scope>
    <source>
        <strain evidence="5">BA-92</strain>
    </source>
</reference>
<evidence type="ECO:0000256" key="1">
    <source>
        <dbReference type="ARBA" id="ARBA00023125"/>
    </source>
</evidence>
<dbReference type="Pfam" id="PF13411">
    <property type="entry name" value="MerR_1"/>
    <property type="match status" value="1"/>
</dbReference>
<dbReference type="SUPFAM" id="SSF46955">
    <property type="entry name" value="Putative DNA-binding domain"/>
    <property type="match status" value="1"/>
</dbReference>
<sequence>MASAAKHSTRDQTLDSSVVDQQATTFSISDLAREFHITPRTIRFYEDQGLLSPMREGRTRVFTRRDRTRLKLALRGKRLGFSLVEISYLIGMYDRARDKNTQLSEFLNGLQQRKEALLQQREDIEAVLQEVCNFEQQCRQLLLARAASESATTVVSSGTGSGVSKTASTAAGKAAKADKAA</sequence>
<evidence type="ECO:0000313" key="5">
    <source>
        <dbReference type="Proteomes" id="UP000021816"/>
    </source>
</evidence>
<organism evidence="4 5">
    <name type="scientific">Candidatus Accumulibacter appositus</name>
    <dbReference type="NCBI Taxonomy" id="1454003"/>
    <lineage>
        <taxon>Bacteria</taxon>
        <taxon>Pseudomonadati</taxon>
        <taxon>Pseudomonadota</taxon>
        <taxon>Betaproteobacteria</taxon>
        <taxon>Candidatus Accumulibacter</taxon>
    </lineage>
</organism>
<dbReference type="InterPro" id="IPR009061">
    <property type="entry name" value="DNA-bd_dom_put_sf"/>
</dbReference>
<comment type="caution">
    <text evidence="4">The sequence shown here is derived from an EMBL/GenBank/DDBJ whole genome shotgun (WGS) entry which is preliminary data.</text>
</comment>
<keyword evidence="1" id="KW-0238">DNA-binding</keyword>
<feature type="domain" description="HTH merR-type" evidence="3">
    <location>
        <begin position="25"/>
        <end position="92"/>
    </location>
</feature>
<dbReference type="PANTHER" id="PTHR30204">
    <property type="entry name" value="REDOX-CYCLING DRUG-SENSING TRANSCRIPTIONAL ACTIVATOR SOXR"/>
    <property type="match status" value="1"/>
</dbReference>
<dbReference type="PROSITE" id="PS50937">
    <property type="entry name" value="HTH_MERR_2"/>
    <property type="match status" value="1"/>
</dbReference>
<dbReference type="GO" id="GO:0003700">
    <property type="term" value="F:DNA-binding transcription factor activity"/>
    <property type="evidence" value="ECO:0007669"/>
    <property type="project" value="InterPro"/>
</dbReference>
<proteinExistence type="predicted"/>
<gene>
    <name evidence="4" type="primary">cueR</name>
    <name evidence="4" type="ORF">AW10_01625</name>
</gene>
<dbReference type="SMART" id="SM00422">
    <property type="entry name" value="HTH_MERR"/>
    <property type="match status" value="1"/>
</dbReference>
<protein>
    <submittedName>
        <fullName evidence="4">Copper export regulator</fullName>
    </submittedName>
</protein>
<accession>A0A011NDE8</accession>
<dbReference type="PATRIC" id="fig|1454003.3.peg.1677"/>
<evidence type="ECO:0000256" key="2">
    <source>
        <dbReference type="SAM" id="MobiDB-lite"/>
    </source>
</evidence>
<dbReference type="PANTHER" id="PTHR30204:SF58">
    <property type="entry name" value="HTH-TYPE TRANSCRIPTIONAL REGULATOR YFMP"/>
    <property type="match status" value="1"/>
</dbReference>
<evidence type="ECO:0000313" key="4">
    <source>
        <dbReference type="EMBL" id="EXI80718.1"/>
    </source>
</evidence>
<feature type="region of interest" description="Disordered" evidence="2">
    <location>
        <begin position="151"/>
        <end position="181"/>
    </location>
</feature>
<name>A0A011NDE8_9PROT</name>
<dbReference type="GO" id="GO:0003677">
    <property type="term" value="F:DNA binding"/>
    <property type="evidence" value="ECO:0007669"/>
    <property type="project" value="UniProtKB-KW"/>
</dbReference>
<dbReference type="Proteomes" id="UP000021816">
    <property type="component" value="Unassembled WGS sequence"/>
</dbReference>
<dbReference type="InterPro" id="IPR047057">
    <property type="entry name" value="MerR_fam"/>
</dbReference>
<dbReference type="CDD" id="cd04776">
    <property type="entry name" value="HTH_GnyR"/>
    <property type="match status" value="1"/>
</dbReference>